<feature type="region of interest" description="Disordered" evidence="1">
    <location>
        <begin position="1"/>
        <end position="32"/>
    </location>
</feature>
<proteinExistence type="predicted"/>
<protein>
    <submittedName>
        <fullName evidence="2">Uncharacterized protein</fullName>
    </submittedName>
</protein>
<dbReference type="EMBL" id="JAWJWF010000005">
    <property type="protein sequence ID" value="KAK6632064.1"/>
    <property type="molecule type" value="Genomic_DNA"/>
</dbReference>
<dbReference type="Proteomes" id="UP001359485">
    <property type="component" value="Unassembled WGS sequence"/>
</dbReference>
<comment type="caution">
    <text evidence="2">The sequence shown here is derived from an EMBL/GenBank/DDBJ whole genome shotgun (WGS) entry which is preliminary data.</text>
</comment>
<name>A0ABR1AZS1_POLSC</name>
<evidence type="ECO:0000256" key="1">
    <source>
        <dbReference type="SAM" id="MobiDB-lite"/>
    </source>
</evidence>
<evidence type="ECO:0000313" key="3">
    <source>
        <dbReference type="Proteomes" id="UP001359485"/>
    </source>
</evidence>
<feature type="compositionally biased region" description="Basic and acidic residues" evidence="1">
    <location>
        <begin position="1"/>
        <end position="28"/>
    </location>
</feature>
<keyword evidence="3" id="KW-1185">Reference proteome</keyword>
<organism evidence="2 3">
    <name type="scientific">Polyplax serrata</name>
    <name type="common">Common mouse louse</name>
    <dbReference type="NCBI Taxonomy" id="468196"/>
    <lineage>
        <taxon>Eukaryota</taxon>
        <taxon>Metazoa</taxon>
        <taxon>Ecdysozoa</taxon>
        <taxon>Arthropoda</taxon>
        <taxon>Hexapoda</taxon>
        <taxon>Insecta</taxon>
        <taxon>Pterygota</taxon>
        <taxon>Neoptera</taxon>
        <taxon>Paraneoptera</taxon>
        <taxon>Psocodea</taxon>
        <taxon>Troctomorpha</taxon>
        <taxon>Phthiraptera</taxon>
        <taxon>Anoplura</taxon>
        <taxon>Polyplacidae</taxon>
        <taxon>Polyplax</taxon>
    </lineage>
</organism>
<reference evidence="2 3" key="1">
    <citation type="submission" date="2023-09" db="EMBL/GenBank/DDBJ databases">
        <title>Genomes of two closely related lineages of the louse Polyplax serrata with different host specificities.</title>
        <authorList>
            <person name="Martinu J."/>
            <person name="Tarabai H."/>
            <person name="Stefka J."/>
            <person name="Hypsa V."/>
        </authorList>
    </citation>
    <scope>NUCLEOTIDE SEQUENCE [LARGE SCALE GENOMIC DNA]</scope>
    <source>
        <strain evidence="2">98ZLc_SE</strain>
    </source>
</reference>
<accession>A0ABR1AZS1</accession>
<gene>
    <name evidence="2" type="ORF">RUM44_007094</name>
</gene>
<sequence length="134" mass="14763">MEECPGKEAVHKCNSDPGGKKDKSEVGRFRGQSASRKCILTLDGYSYVIGAENCWFTVLSSPTHESNSEMLLIKTTLVFIVELGKSSSHKIASVHISIASNQHVRRVLNLRFTIARVLSTPPSHECDTLNGDFN</sequence>
<evidence type="ECO:0000313" key="2">
    <source>
        <dbReference type="EMBL" id="KAK6632064.1"/>
    </source>
</evidence>